<gene>
    <name evidence="3" type="ORF">MICPUN_56456</name>
</gene>
<dbReference type="PROSITE" id="PS51886">
    <property type="entry name" value="TLDC"/>
    <property type="match status" value="1"/>
</dbReference>
<keyword evidence="4" id="KW-1185">Reference proteome</keyword>
<organism evidence="3 4">
    <name type="scientific">Micromonas commoda (strain RCC299 / NOUM17 / CCMP2709)</name>
    <name type="common">Picoplanktonic green alga</name>
    <dbReference type="NCBI Taxonomy" id="296587"/>
    <lineage>
        <taxon>Eukaryota</taxon>
        <taxon>Viridiplantae</taxon>
        <taxon>Chlorophyta</taxon>
        <taxon>Mamiellophyceae</taxon>
        <taxon>Mamiellales</taxon>
        <taxon>Mamiellaceae</taxon>
        <taxon>Micromonas</taxon>
    </lineage>
</organism>
<evidence type="ECO:0000313" key="3">
    <source>
        <dbReference type="EMBL" id="ACO60691.1"/>
    </source>
</evidence>
<feature type="region of interest" description="Disordered" evidence="1">
    <location>
        <begin position="480"/>
        <end position="504"/>
    </location>
</feature>
<dbReference type="PANTHER" id="PTHR23354">
    <property type="entry name" value="NUCLEOLAR PROTEIN 7/ESTROGEN RECEPTOR COACTIVATOR-RELATED"/>
    <property type="match status" value="1"/>
</dbReference>
<accession>C1DZQ5</accession>
<evidence type="ECO:0000256" key="1">
    <source>
        <dbReference type="SAM" id="MobiDB-lite"/>
    </source>
</evidence>
<dbReference type="AlphaFoldDB" id="C1DZQ5"/>
<sequence length="527" mass="54713">MGAEASRPAPRALVDAVEALGGATSAEVLELVDAFARAPPAPVTADDVAALSRSSRRLRTAAEVADAFDLPERVAAVLLRRVPSVDDATGGGDGGDAVPPAGISLADALVHLASCRNSDAAAVEEADALLRAGALVDLAKMATTATTADGDDNEEEEEVDARAPPLAALRTMSRARMPGAAERFPSLPATARSLLLRSARASLAPRLRDAAGAPLTTNPIGGGRRRRRSRDVLTRAGAWLLAASIPSSQRKTWRRVFSSVDDGAGFSTFVSRITADTTRGPVLVCVRTKCGDVLGGYVSLGDPSSSVRGDRAEFQGDAGTFVFAFGKASRKVNNDEGGGGEGGGEVDDDADASDADASDDSWTRVGVYASTGANADHVWCASGFSSDRFPNGFGFGGVANRPGGGRSAIWIDGNLERGRCVPGIATFAAPMLAGCSGVFEREEERRGSGVRSFSGGNHTNDDDDWGVGWFEIDAVEAWATSGGTNDNDKRPNRGDRGGGVRDAKHAELRMMMRLGGRDAGGPAREER</sequence>
<feature type="compositionally biased region" description="Basic and acidic residues" evidence="1">
    <location>
        <begin position="486"/>
        <end position="504"/>
    </location>
</feature>
<protein>
    <recommendedName>
        <fullName evidence="2">TLDc domain-containing protein</fullName>
    </recommendedName>
</protein>
<name>C1DZQ5_MICCC</name>
<dbReference type="SMART" id="SM00584">
    <property type="entry name" value="TLDc"/>
    <property type="match status" value="1"/>
</dbReference>
<dbReference type="InterPro" id="IPR006571">
    <property type="entry name" value="TLDc_dom"/>
</dbReference>
<dbReference type="GeneID" id="8241096"/>
<feature type="domain" description="TLDc" evidence="2">
    <location>
        <begin position="231"/>
        <end position="481"/>
    </location>
</feature>
<reference evidence="3 4" key="1">
    <citation type="journal article" date="2009" name="Science">
        <title>Green evolution and dynamic adaptations revealed by genomes of the marine picoeukaryotes Micromonas.</title>
        <authorList>
            <person name="Worden A.Z."/>
            <person name="Lee J.H."/>
            <person name="Mock T."/>
            <person name="Rouze P."/>
            <person name="Simmons M.P."/>
            <person name="Aerts A.L."/>
            <person name="Allen A.E."/>
            <person name="Cuvelier M.L."/>
            <person name="Derelle E."/>
            <person name="Everett M.V."/>
            <person name="Foulon E."/>
            <person name="Grimwood J."/>
            <person name="Gundlach H."/>
            <person name="Henrissat B."/>
            <person name="Napoli C."/>
            <person name="McDonald S.M."/>
            <person name="Parker M.S."/>
            <person name="Rombauts S."/>
            <person name="Salamov A."/>
            <person name="Von Dassow P."/>
            <person name="Badger J.H."/>
            <person name="Coutinho P.M."/>
            <person name="Demir E."/>
            <person name="Dubchak I."/>
            <person name="Gentemann C."/>
            <person name="Eikrem W."/>
            <person name="Gready J.E."/>
            <person name="John U."/>
            <person name="Lanier W."/>
            <person name="Lindquist E.A."/>
            <person name="Lucas S."/>
            <person name="Mayer K.F."/>
            <person name="Moreau H."/>
            <person name="Not F."/>
            <person name="Otillar R."/>
            <person name="Panaud O."/>
            <person name="Pangilinan J."/>
            <person name="Paulsen I."/>
            <person name="Piegu B."/>
            <person name="Poliakov A."/>
            <person name="Robbens S."/>
            <person name="Schmutz J."/>
            <person name="Toulza E."/>
            <person name="Wyss T."/>
            <person name="Zelensky A."/>
            <person name="Zhou K."/>
            <person name="Armbrust E.V."/>
            <person name="Bhattacharya D."/>
            <person name="Goodenough U.W."/>
            <person name="Van de Peer Y."/>
            <person name="Grigoriev I.V."/>
        </authorList>
    </citation>
    <scope>NUCLEOTIDE SEQUENCE [LARGE SCALE GENOMIC DNA]</scope>
    <source>
        <strain evidence="4">RCC299 / NOUM17</strain>
    </source>
</reference>
<dbReference type="RefSeq" id="XP_002499433.1">
    <property type="nucleotide sequence ID" value="XM_002499387.1"/>
</dbReference>
<dbReference type="OrthoDB" id="26679at2759"/>
<feature type="region of interest" description="Disordered" evidence="1">
    <location>
        <begin position="210"/>
        <end position="229"/>
    </location>
</feature>
<feature type="region of interest" description="Disordered" evidence="1">
    <location>
        <begin position="332"/>
        <end position="358"/>
    </location>
</feature>
<dbReference type="KEGG" id="mis:MICPUN_56456"/>
<evidence type="ECO:0000313" key="4">
    <source>
        <dbReference type="Proteomes" id="UP000002009"/>
    </source>
</evidence>
<dbReference type="EMBL" id="CP001323">
    <property type="protein sequence ID" value="ACO60691.1"/>
    <property type="molecule type" value="Genomic_DNA"/>
</dbReference>
<dbReference type="InParanoid" id="C1DZQ5"/>
<proteinExistence type="predicted"/>
<evidence type="ECO:0000259" key="2">
    <source>
        <dbReference type="PROSITE" id="PS51886"/>
    </source>
</evidence>
<dbReference type="Proteomes" id="UP000002009">
    <property type="component" value="Chromosome 2"/>
</dbReference>
<feature type="compositionally biased region" description="Acidic residues" evidence="1">
    <location>
        <begin position="344"/>
        <end position="358"/>
    </location>
</feature>
<dbReference type="STRING" id="296587.C1DZQ5"/>
<dbReference type="Pfam" id="PF07534">
    <property type="entry name" value="TLD"/>
    <property type="match status" value="1"/>
</dbReference>
<dbReference type="PANTHER" id="PTHR23354:SF126">
    <property type="entry name" value="CONSERVED TLD DOMAIN PROTEIN"/>
    <property type="match status" value="1"/>
</dbReference>
<dbReference type="eggNOG" id="KOG2557">
    <property type="taxonomic scope" value="Eukaryota"/>
</dbReference>